<proteinExistence type="predicted"/>
<protein>
    <submittedName>
        <fullName evidence="1">Uncharacterized protein</fullName>
    </submittedName>
</protein>
<dbReference type="AlphaFoldDB" id="A0A0B6Y992"/>
<sequence>MKILLAATRIYPLPFLIASFVVNPSTFEGFYEVVKMFALRSEDCGFESG</sequence>
<reference evidence="1" key="1">
    <citation type="submission" date="2014-12" db="EMBL/GenBank/DDBJ databases">
        <title>Insight into the proteome of Arion vulgaris.</title>
        <authorList>
            <person name="Aradska J."/>
            <person name="Bulat T."/>
            <person name="Smidak R."/>
            <person name="Sarate P."/>
            <person name="Gangsoo J."/>
            <person name="Sialana F."/>
            <person name="Bilban M."/>
            <person name="Lubec G."/>
        </authorList>
    </citation>
    <scope>NUCLEOTIDE SEQUENCE</scope>
    <source>
        <tissue evidence="1">Skin</tissue>
    </source>
</reference>
<accession>A0A0B6Y992</accession>
<organism evidence="1">
    <name type="scientific">Arion vulgaris</name>
    <dbReference type="NCBI Taxonomy" id="1028688"/>
    <lineage>
        <taxon>Eukaryota</taxon>
        <taxon>Metazoa</taxon>
        <taxon>Spiralia</taxon>
        <taxon>Lophotrochozoa</taxon>
        <taxon>Mollusca</taxon>
        <taxon>Gastropoda</taxon>
        <taxon>Heterobranchia</taxon>
        <taxon>Euthyneura</taxon>
        <taxon>Panpulmonata</taxon>
        <taxon>Eupulmonata</taxon>
        <taxon>Stylommatophora</taxon>
        <taxon>Helicina</taxon>
        <taxon>Arionoidea</taxon>
        <taxon>Arionidae</taxon>
        <taxon>Arion</taxon>
    </lineage>
</organism>
<gene>
    <name evidence="1" type="primary">ORF18368</name>
</gene>
<feature type="non-terminal residue" evidence="1">
    <location>
        <position position="49"/>
    </location>
</feature>
<dbReference type="EMBL" id="HACG01006027">
    <property type="protein sequence ID" value="CEK52892.1"/>
    <property type="molecule type" value="Transcribed_RNA"/>
</dbReference>
<evidence type="ECO:0000313" key="1">
    <source>
        <dbReference type="EMBL" id="CEK52892.1"/>
    </source>
</evidence>
<name>A0A0B6Y992_9EUPU</name>